<gene>
    <name evidence="1" type="ORF">EHO61_02670</name>
</gene>
<evidence type="ECO:0000313" key="2">
    <source>
        <dbReference type="Proteomes" id="UP000297855"/>
    </source>
</evidence>
<protein>
    <submittedName>
        <fullName evidence="1">Uncharacterized protein</fullName>
    </submittedName>
</protein>
<dbReference type="Proteomes" id="UP000297855">
    <property type="component" value="Unassembled WGS sequence"/>
</dbReference>
<sequence>MKFAIGPKIFAIAFPAALLAANYYLYSITQPKIDEYKSEPPFLRFDFTDSYLDDRSSQVFYLVDGKNSTEWKKLRPSSRAMDFDAELRLTHRLKNGTYIPSGWKEIRILACSKKAPKLDFKILLREAINVDKESRLPDDIVILSKTLDFSESEEFRFPLSRKFEPVKADQYPKGIFIWSVEGTFHGMGPEACIREIEVSDHEVGAFFPR</sequence>
<dbReference type="RefSeq" id="WP_135812089.1">
    <property type="nucleotide sequence ID" value="NZ_RQEV01000003.1"/>
</dbReference>
<accession>A0A4R9GRK7</accession>
<evidence type="ECO:0000313" key="1">
    <source>
        <dbReference type="EMBL" id="TGK20788.1"/>
    </source>
</evidence>
<proteinExistence type="predicted"/>
<keyword evidence="2" id="KW-1185">Reference proteome</keyword>
<dbReference type="OrthoDB" id="338843at2"/>
<dbReference type="AlphaFoldDB" id="A0A4R9GRK7"/>
<name>A0A4R9GRK7_9LEPT</name>
<dbReference type="EMBL" id="RQEV01000003">
    <property type="protein sequence ID" value="TGK20788.1"/>
    <property type="molecule type" value="Genomic_DNA"/>
</dbReference>
<comment type="caution">
    <text evidence="1">The sequence shown here is derived from an EMBL/GenBank/DDBJ whole genome shotgun (WGS) entry which is preliminary data.</text>
</comment>
<organism evidence="1 2">
    <name type="scientific">Leptospira fluminis</name>
    <dbReference type="NCBI Taxonomy" id="2484979"/>
    <lineage>
        <taxon>Bacteria</taxon>
        <taxon>Pseudomonadati</taxon>
        <taxon>Spirochaetota</taxon>
        <taxon>Spirochaetia</taxon>
        <taxon>Leptospirales</taxon>
        <taxon>Leptospiraceae</taxon>
        <taxon>Leptospira</taxon>
    </lineage>
</organism>
<reference evidence="1" key="1">
    <citation type="journal article" date="2019" name="PLoS Negl. Trop. Dis.">
        <title>Revisiting the worldwide diversity of Leptospira species in the environment.</title>
        <authorList>
            <person name="Vincent A.T."/>
            <person name="Schiettekatte O."/>
            <person name="Bourhy P."/>
            <person name="Veyrier F.J."/>
            <person name="Picardeau M."/>
        </authorList>
    </citation>
    <scope>NUCLEOTIDE SEQUENCE [LARGE SCALE GENOMIC DNA]</scope>
    <source>
        <strain evidence="1">SCS5</strain>
    </source>
</reference>